<feature type="region of interest" description="Disordered" evidence="1">
    <location>
        <begin position="108"/>
        <end position="128"/>
    </location>
</feature>
<dbReference type="VEuPathDB" id="FungiDB:PNEJI1_001610"/>
<name>L0P9I7_PNEJI</name>
<feature type="region of interest" description="Disordered" evidence="1">
    <location>
        <begin position="47"/>
        <end position="88"/>
    </location>
</feature>
<dbReference type="InParanoid" id="L0P9I7"/>
<evidence type="ECO:0000256" key="1">
    <source>
        <dbReference type="SAM" id="MobiDB-lite"/>
    </source>
</evidence>
<evidence type="ECO:0000313" key="2">
    <source>
        <dbReference type="EMBL" id="CCJ29061.1"/>
    </source>
</evidence>
<evidence type="ECO:0000313" key="3">
    <source>
        <dbReference type="Proteomes" id="UP000010422"/>
    </source>
</evidence>
<feature type="compositionally biased region" description="Basic and acidic residues" evidence="1">
    <location>
        <begin position="113"/>
        <end position="128"/>
    </location>
</feature>
<sequence>MPGPTVSRRSSRLTVLKNSGGKFLPALFYSPVSLIFPVFFPPFPPLSDPSADAPQDIQQHRKGLPASPKERLPPFQDGCPPRRPPRRQHRRALAPYCINVSIATTTDASDVGGDWRDARERGRQRGDGRRCQYTQGLCAPRPVDALHEQRGCPPCNRVCPVLH</sequence>
<reference evidence="2 3" key="1">
    <citation type="journal article" date="2012" name="MBio">
        <title>De novo assembly of the Pneumocystis jirovecii genome from a single bronchoalveolar lavage fluid specimen from a patient.</title>
        <authorList>
            <person name="Cisse O.H."/>
            <person name="Pagni M."/>
            <person name="Hauser P.M."/>
        </authorList>
    </citation>
    <scope>NUCLEOTIDE SEQUENCE [LARGE SCALE GENOMIC DNA]</scope>
    <source>
        <strain evidence="2 3">SE8</strain>
    </source>
</reference>
<comment type="caution">
    <text evidence="2">The sequence shown here is derived from an EMBL/GenBank/DDBJ whole genome shotgun (WGS) entry which is preliminary data.</text>
</comment>
<accession>L0P9I7</accession>
<protein>
    <submittedName>
        <fullName evidence="2">Uncharacterized protein</fullName>
    </submittedName>
</protein>
<dbReference type="EMBL" id="CAKM01000151">
    <property type="protein sequence ID" value="CCJ29061.1"/>
    <property type="molecule type" value="Genomic_DNA"/>
</dbReference>
<dbReference type="AlphaFoldDB" id="L0P9I7"/>
<organism evidence="3">
    <name type="scientific">Pneumocystis jirovecii</name>
    <name type="common">Human pneumocystis pneumonia agent</name>
    <dbReference type="NCBI Taxonomy" id="42068"/>
    <lineage>
        <taxon>Eukaryota</taxon>
        <taxon>Fungi</taxon>
        <taxon>Dikarya</taxon>
        <taxon>Ascomycota</taxon>
        <taxon>Taphrinomycotina</taxon>
        <taxon>Pneumocystomycetes</taxon>
        <taxon>Pneumocystaceae</taxon>
        <taxon>Pneumocystis</taxon>
    </lineage>
</organism>
<gene>
    <name evidence="2" type="ORF">PNEJI1_001610</name>
</gene>
<dbReference type="Proteomes" id="UP000010422">
    <property type="component" value="Unassembled WGS sequence"/>
</dbReference>
<proteinExistence type="predicted"/>